<name>A0AAW1RLY4_9CHLO</name>
<sequence>MSTRTKIEQLRQIQELEQQLKLKVALKMQRKQKKHLAARQLTEQLAKELQIQKELREAVESEQTLRKEQAAMDEFKEIVAREQAHAKALEKQVYVGCPDWTGSTKNWHPLQEVTKRDYKLTDTDEVELTGSRKEQLRLFKKPCAFGGMRYATSAMLQNGDRMVVKRILKEGSSLQRNQRVLEVDVRCLCIAKRIADAFNKALTQTSLPKSIREARITYSIPSIVSAPDSEVDSGRVVYLMEPHLPGEWKKWLQNDGSMFADRKVPALLEAFVHYSYHKTRKEALLQGGLMILDLQGSLMQNCGHGQACSNFQLTDPSISTGMDDPDADFGETNHGIDGINRFLDSHECSEICRALGLARISGKMQMPAKLAPPDPGSL</sequence>
<organism evidence="8 9">
    <name type="scientific">Apatococcus lobatus</name>
    <dbReference type="NCBI Taxonomy" id="904363"/>
    <lineage>
        <taxon>Eukaryota</taxon>
        <taxon>Viridiplantae</taxon>
        <taxon>Chlorophyta</taxon>
        <taxon>core chlorophytes</taxon>
        <taxon>Trebouxiophyceae</taxon>
        <taxon>Chlorellales</taxon>
        <taxon>Chlorellaceae</taxon>
        <taxon>Apatococcus</taxon>
    </lineage>
</organism>
<dbReference type="Proteomes" id="UP001438707">
    <property type="component" value="Unassembled WGS sequence"/>
</dbReference>
<proteinExistence type="predicted"/>
<dbReference type="AlphaFoldDB" id="A0AAW1RLY4"/>
<gene>
    <name evidence="8" type="ORF">WJX74_006615</name>
</gene>
<dbReference type="Gene3D" id="3.30.200.20">
    <property type="entry name" value="Phosphorylase Kinase, domain 1"/>
    <property type="match status" value="1"/>
</dbReference>
<dbReference type="PROSITE" id="PS51158">
    <property type="entry name" value="ALPHA_KINASE"/>
    <property type="match status" value="1"/>
</dbReference>
<dbReference type="GO" id="GO:0004674">
    <property type="term" value="F:protein serine/threonine kinase activity"/>
    <property type="evidence" value="ECO:0007669"/>
    <property type="project" value="UniProtKB-KW"/>
</dbReference>
<feature type="coiled-coil region" evidence="6">
    <location>
        <begin position="38"/>
        <end position="92"/>
    </location>
</feature>
<keyword evidence="4" id="KW-0418">Kinase</keyword>
<keyword evidence="1" id="KW-0723">Serine/threonine-protein kinase</keyword>
<keyword evidence="2" id="KW-0808">Transferase</keyword>
<evidence type="ECO:0000256" key="1">
    <source>
        <dbReference type="ARBA" id="ARBA00022527"/>
    </source>
</evidence>
<dbReference type="GO" id="GO:0031037">
    <property type="term" value="P:myosin II filament disassembly"/>
    <property type="evidence" value="ECO:0007669"/>
    <property type="project" value="TreeGrafter"/>
</dbReference>
<dbReference type="InterPro" id="IPR051852">
    <property type="entry name" value="Alpha-type_PK"/>
</dbReference>
<dbReference type="PANTHER" id="PTHR45992">
    <property type="entry name" value="EUKARYOTIC ELONGATION FACTOR 2 KINASE-RELATED"/>
    <property type="match status" value="1"/>
</dbReference>
<protein>
    <recommendedName>
        <fullName evidence="7">Alpha-type protein kinase domain-containing protein</fullName>
    </recommendedName>
</protein>
<evidence type="ECO:0000313" key="8">
    <source>
        <dbReference type="EMBL" id="KAK9834648.1"/>
    </source>
</evidence>
<feature type="domain" description="Alpha-type protein kinase" evidence="7">
    <location>
        <begin position="110"/>
        <end position="360"/>
    </location>
</feature>
<evidence type="ECO:0000256" key="4">
    <source>
        <dbReference type="ARBA" id="ARBA00022777"/>
    </source>
</evidence>
<dbReference type="Pfam" id="PF02816">
    <property type="entry name" value="Alpha_kinase"/>
    <property type="match status" value="1"/>
</dbReference>
<dbReference type="GO" id="GO:0005524">
    <property type="term" value="F:ATP binding"/>
    <property type="evidence" value="ECO:0007669"/>
    <property type="project" value="UniProtKB-KW"/>
</dbReference>
<comment type="caution">
    <text evidence="8">The sequence shown here is derived from an EMBL/GenBank/DDBJ whole genome shotgun (WGS) entry which is preliminary data.</text>
</comment>
<evidence type="ECO:0000259" key="7">
    <source>
        <dbReference type="PROSITE" id="PS51158"/>
    </source>
</evidence>
<dbReference type="InterPro" id="IPR004166">
    <property type="entry name" value="a-kinase_dom"/>
</dbReference>
<evidence type="ECO:0000256" key="2">
    <source>
        <dbReference type="ARBA" id="ARBA00022679"/>
    </source>
</evidence>
<dbReference type="EMBL" id="JALJOS010000009">
    <property type="protein sequence ID" value="KAK9834648.1"/>
    <property type="molecule type" value="Genomic_DNA"/>
</dbReference>
<reference evidence="8 9" key="1">
    <citation type="journal article" date="2024" name="Nat. Commun.">
        <title>Phylogenomics reveals the evolutionary origins of lichenization in chlorophyte algae.</title>
        <authorList>
            <person name="Puginier C."/>
            <person name="Libourel C."/>
            <person name="Otte J."/>
            <person name="Skaloud P."/>
            <person name="Haon M."/>
            <person name="Grisel S."/>
            <person name="Petersen M."/>
            <person name="Berrin J.G."/>
            <person name="Delaux P.M."/>
            <person name="Dal Grande F."/>
            <person name="Keller J."/>
        </authorList>
    </citation>
    <scope>NUCLEOTIDE SEQUENCE [LARGE SCALE GENOMIC DNA]</scope>
    <source>
        <strain evidence="8 9">SAG 2145</strain>
    </source>
</reference>
<dbReference type="InterPro" id="IPR011009">
    <property type="entry name" value="Kinase-like_dom_sf"/>
</dbReference>
<evidence type="ECO:0000256" key="3">
    <source>
        <dbReference type="ARBA" id="ARBA00022741"/>
    </source>
</evidence>
<dbReference type="PANTHER" id="PTHR45992:SF2">
    <property type="entry name" value="EUKARYOTIC ELONGATION FACTOR 2 KINASE"/>
    <property type="match status" value="1"/>
</dbReference>
<keyword evidence="5" id="KW-0067">ATP-binding</keyword>
<accession>A0AAW1RLY4</accession>
<dbReference type="SUPFAM" id="SSF56112">
    <property type="entry name" value="Protein kinase-like (PK-like)"/>
    <property type="match status" value="1"/>
</dbReference>
<dbReference type="Gene3D" id="3.20.200.10">
    <property type="entry name" value="MHCK/EF2 kinase"/>
    <property type="match status" value="1"/>
</dbReference>
<keyword evidence="9" id="KW-1185">Reference proteome</keyword>
<keyword evidence="3" id="KW-0547">Nucleotide-binding</keyword>
<evidence type="ECO:0000313" key="9">
    <source>
        <dbReference type="Proteomes" id="UP001438707"/>
    </source>
</evidence>
<dbReference type="GO" id="GO:1903013">
    <property type="term" value="P:response to differentiation-inducing factor 1"/>
    <property type="evidence" value="ECO:0007669"/>
    <property type="project" value="TreeGrafter"/>
</dbReference>
<evidence type="ECO:0000256" key="6">
    <source>
        <dbReference type="SAM" id="Coils"/>
    </source>
</evidence>
<dbReference type="CDD" id="cd04515">
    <property type="entry name" value="Alpha_kinase"/>
    <property type="match status" value="1"/>
</dbReference>
<keyword evidence="6" id="KW-0175">Coiled coil</keyword>
<evidence type="ECO:0000256" key="5">
    <source>
        <dbReference type="ARBA" id="ARBA00022840"/>
    </source>
</evidence>
<dbReference type="SMART" id="SM00811">
    <property type="entry name" value="Alpha_kinase"/>
    <property type="match status" value="1"/>
</dbReference>